<evidence type="ECO:0000256" key="1">
    <source>
        <dbReference type="SAM" id="SignalP"/>
    </source>
</evidence>
<keyword evidence="3" id="KW-1185">Reference proteome</keyword>
<dbReference type="RefSeq" id="WP_377364257.1">
    <property type="nucleotide sequence ID" value="NZ_JBHTMN010000002.1"/>
</dbReference>
<evidence type="ECO:0000313" key="2">
    <source>
        <dbReference type="EMBL" id="MFD1381845.1"/>
    </source>
</evidence>
<evidence type="ECO:0008006" key="4">
    <source>
        <dbReference type="Google" id="ProtNLM"/>
    </source>
</evidence>
<keyword evidence="1" id="KW-0732">Signal</keyword>
<name>A0ABW4AVA3_9GAMM</name>
<evidence type="ECO:0000313" key="3">
    <source>
        <dbReference type="Proteomes" id="UP001597059"/>
    </source>
</evidence>
<dbReference type="EMBL" id="JBHTMN010000002">
    <property type="protein sequence ID" value="MFD1381845.1"/>
    <property type="molecule type" value="Genomic_DNA"/>
</dbReference>
<feature type="chain" id="PRO_5045929492" description="Uridine kinase" evidence="1">
    <location>
        <begin position="25"/>
        <end position="190"/>
    </location>
</feature>
<reference evidence="3" key="1">
    <citation type="journal article" date="2019" name="Int. J. Syst. Evol. Microbiol.">
        <title>The Global Catalogue of Microorganisms (GCM) 10K type strain sequencing project: providing services to taxonomists for standard genome sequencing and annotation.</title>
        <authorList>
            <consortium name="The Broad Institute Genomics Platform"/>
            <consortium name="The Broad Institute Genome Sequencing Center for Infectious Disease"/>
            <person name="Wu L."/>
            <person name="Ma J."/>
        </authorList>
    </citation>
    <scope>NUCLEOTIDE SEQUENCE [LARGE SCALE GENOMIC DNA]</scope>
    <source>
        <strain evidence="3">JCM 30774</strain>
    </source>
</reference>
<protein>
    <recommendedName>
        <fullName evidence="4">Uridine kinase</fullName>
    </recommendedName>
</protein>
<gene>
    <name evidence="2" type="ORF">ACFQ45_00585</name>
</gene>
<feature type="signal peptide" evidence="1">
    <location>
        <begin position="1"/>
        <end position="24"/>
    </location>
</feature>
<proteinExistence type="predicted"/>
<accession>A0ABW4AVA3</accession>
<comment type="caution">
    <text evidence="2">The sequence shown here is derived from an EMBL/GenBank/DDBJ whole genome shotgun (WGS) entry which is preliminary data.</text>
</comment>
<dbReference type="Proteomes" id="UP001597059">
    <property type="component" value="Unassembled WGS sequence"/>
</dbReference>
<organism evidence="2 3">
    <name type="scientific">Rhodanobacter aciditrophus</name>
    <dbReference type="NCBI Taxonomy" id="1623218"/>
    <lineage>
        <taxon>Bacteria</taxon>
        <taxon>Pseudomonadati</taxon>
        <taxon>Pseudomonadota</taxon>
        <taxon>Gammaproteobacteria</taxon>
        <taxon>Lysobacterales</taxon>
        <taxon>Rhodanobacteraceae</taxon>
        <taxon>Rhodanobacter</taxon>
    </lineage>
</organism>
<sequence length="190" mass="21100">MFFYRVALQVFTLMLGLVSVQSFAQEQTEPEPVVAPSYAKGAELFGIGFNDLSKSSFEAHLKKMGLEPYPSYRAGIASYSLGKEGILGIRELTVRYNTSNFVEKATMSGVVESKEKRASLGNVLVKKYGQPDVGFVRDGFGRARWLLSDGTEIELHNTTFDVSVLYVDTRPAREQASGQIDVEALMRRAR</sequence>